<evidence type="ECO:0000313" key="3">
    <source>
        <dbReference type="Proteomes" id="UP000256381"/>
    </source>
</evidence>
<dbReference type="AlphaFoldDB" id="A0AB73YYB5"/>
<gene>
    <name evidence="2" type="ORF">DSJ38_08655</name>
</gene>
<accession>A0AB73YYB5</accession>
<name>A0AB73YYB5_MYCTX</name>
<proteinExistence type="predicted"/>
<reference evidence="2 3" key="1">
    <citation type="journal article" date="2017" name="N. Engl. J. Med.">
        <title>Transmission of Extensively Drug-Resistant Tuberculosis in South Africa.</title>
        <authorList>
            <person name="Shah N.S."/>
            <person name="Auld S.C."/>
            <person name="Brust J.C."/>
            <person name="Mathema B."/>
            <person name="Ismail N."/>
            <person name="Moodley P."/>
            <person name="Mlisana K."/>
            <person name="Allana S."/>
            <person name="Campbell A."/>
            <person name="Mthiyane T."/>
            <person name="Morris N."/>
            <person name="Mpangase P."/>
            <person name="van der Meulen H."/>
            <person name="Omar S.V."/>
            <person name="Brown T.S."/>
            <person name="Narechania A."/>
            <person name="Shaskina E."/>
            <person name="Kapwata T."/>
            <person name="Kreiswirth B."/>
            <person name="Gandhi N.R."/>
        </authorList>
    </citation>
    <scope>NUCLEOTIDE SEQUENCE [LARGE SCALE GENOMIC DNA]</scope>
    <source>
        <strain evidence="2 3">32301_S10</strain>
    </source>
</reference>
<sequence length="95" mass="10811">MAEIKACTGTLCNYVTVTTRRFRRLSQPAAGSGNQRRRGVRQADSRLDGAMDRTIVTGRTRCGASRLEWHREYWPDSDRLSYSRRVAGAHWPAEV</sequence>
<evidence type="ECO:0000256" key="1">
    <source>
        <dbReference type="SAM" id="MobiDB-lite"/>
    </source>
</evidence>
<protein>
    <submittedName>
        <fullName evidence="2">Uncharacterized protein</fullName>
    </submittedName>
</protein>
<comment type="caution">
    <text evidence="2">The sequence shown here is derived from an EMBL/GenBank/DDBJ whole genome shotgun (WGS) entry which is preliminary data.</text>
</comment>
<dbReference type="EMBL" id="QTBD01000132">
    <property type="protein sequence ID" value="REQ53190.1"/>
    <property type="molecule type" value="Genomic_DNA"/>
</dbReference>
<organism evidence="2 3">
    <name type="scientific">Mycobacterium tuberculosis</name>
    <dbReference type="NCBI Taxonomy" id="1773"/>
    <lineage>
        <taxon>Bacteria</taxon>
        <taxon>Bacillati</taxon>
        <taxon>Actinomycetota</taxon>
        <taxon>Actinomycetes</taxon>
        <taxon>Mycobacteriales</taxon>
        <taxon>Mycobacteriaceae</taxon>
        <taxon>Mycobacterium</taxon>
        <taxon>Mycobacterium tuberculosis complex</taxon>
    </lineage>
</organism>
<feature type="region of interest" description="Disordered" evidence="1">
    <location>
        <begin position="25"/>
        <end position="46"/>
    </location>
</feature>
<evidence type="ECO:0000313" key="2">
    <source>
        <dbReference type="EMBL" id="REQ53190.1"/>
    </source>
</evidence>
<dbReference type="Proteomes" id="UP000256381">
    <property type="component" value="Unassembled WGS sequence"/>
</dbReference>